<evidence type="ECO:0000313" key="17">
    <source>
        <dbReference type="Proteomes" id="UP000749646"/>
    </source>
</evidence>
<sequence>MASPKMLTSLVQKASGKHSATVIFVHGLGDSGAGWAPVGDELGRSLPHVKFIFPNASVQSVSLNDGMKMASWYDLYSLDNIDQNEDEKGMLESSQKIMQIVREEVEVNNIPANRIAIGGFSQGCVMGLLTGLTSEYKFAGIISLSGYMPLHKKIMNMASDSNKKTPIFWGHGDFDQIVLYEFGKKSVDLLQKHKYNVRFNTYPRMAHETCPKEIADILAFLKEILPAEE</sequence>
<evidence type="ECO:0000256" key="7">
    <source>
        <dbReference type="ARBA" id="ARBA00022490"/>
    </source>
</evidence>
<keyword evidence="6" id="KW-0719">Serine esterase</keyword>
<evidence type="ECO:0000256" key="1">
    <source>
        <dbReference type="ARBA" id="ARBA00004123"/>
    </source>
</evidence>
<evidence type="ECO:0000313" key="16">
    <source>
        <dbReference type="EMBL" id="KAF9948486.1"/>
    </source>
</evidence>
<dbReference type="EMBL" id="JAAAHW010007416">
    <property type="protein sequence ID" value="KAF9948486.1"/>
    <property type="molecule type" value="Genomic_DNA"/>
</dbReference>
<evidence type="ECO:0000256" key="3">
    <source>
        <dbReference type="ARBA" id="ARBA00006499"/>
    </source>
</evidence>
<evidence type="ECO:0000256" key="9">
    <source>
        <dbReference type="ARBA" id="ARBA00022832"/>
    </source>
</evidence>
<dbReference type="InterPro" id="IPR003140">
    <property type="entry name" value="PLipase/COase/thioEstase"/>
</dbReference>
<dbReference type="GO" id="GO:0005634">
    <property type="term" value="C:nucleus"/>
    <property type="evidence" value="ECO:0007669"/>
    <property type="project" value="UniProtKB-SubCell"/>
</dbReference>
<evidence type="ECO:0000256" key="4">
    <source>
        <dbReference type="ARBA" id="ARBA00012423"/>
    </source>
</evidence>
<evidence type="ECO:0000259" key="15">
    <source>
        <dbReference type="Pfam" id="PF02230"/>
    </source>
</evidence>
<comment type="caution">
    <text evidence="16">The sequence shown here is derived from an EMBL/GenBank/DDBJ whole genome shotgun (WGS) entry which is preliminary data.</text>
</comment>
<gene>
    <name evidence="16" type="ORF">BGZ65_008034</name>
</gene>
<dbReference type="AlphaFoldDB" id="A0A9P6IUY5"/>
<dbReference type="FunFam" id="3.40.50.1820:FF:000276">
    <property type="entry name" value="Acyl-protein thioesterase 1"/>
    <property type="match status" value="1"/>
</dbReference>
<keyword evidence="9" id="KW-0276">Fatty acid metabolism</keyword>
<organism evidence="16 17">
    <name type="scientific">Modicella reniformis</name>
    <dbReference type="NCBI Taxonomy" id="1440133"/>
    <lineage>
        <taxon>Eukaryota</taxon>
        <taxon>Fungi</taxon>
        <taxon>Fungi incertae sedis</taxon>
        <taxon>Mucoromycota</taxon>
        <taxon>Mortierellomycotina</taxon>
        <taxon>Mortierellomycetes</taxon>
        <taxon>Mortierellales</taxon>
        <taxon>Mortierellaceae</taxon>
        <taxon>Modicella</taxon>
    </lineage>
</organism>
<dbReference type="Proteomes" id="UP000749646">
    <property type="component" value="Unassembled WGS sequence"/>
</dbReference>
<proteinExistence type="inferred from homology"/>
<dbReference type="InterPro" id="IPR050565">
    <property type="entry name" value="LYPA1-2/EST-like"/>
</dbReference>
<comment type="similarity">
    <text evidence="3">Belongs to the AB hydrolase superfamily. AB hydrolase 2 family.</text>
</comment>
<dbReference type="OrthoDB" id="2418081at2759"/>
<dbReference type="Gene3D" id="3.40.50.1820">
    <property type="entry name" value="alpha/beta hydrolase"/>
    <property type="match status" value="1"/>
</dbReference>
<keyword evidence="11" id="KW-0539">Nucleus</keyword>
<evidence type="ECO:0000256" key="6">
    <source>
        <dbReference type="ARBA" id="ARBA00022487"/>
    </source>
</evidence>
<keyword evidence="8" id="KW-0378">Hydrolase</keyword>
<evidence type="ECO:0000256" key="8">
    <source>
        <dbReference type="ARBA" id="ARBA00022801"/>
    </source>
</evidence>
<comment type="catalytic activity">
    <reaction evidence="14">
        <text>S-hexadecanoyl-L-cysteinyl-[protein] + H2O = L-cysteinyl-[protein] + hexadecanoate + H(+)</text>
        <dbReference type="Rhea" id="RHEA:19233"/>
        <dbReference type="Rhea" id="RHEA-COMP:10131"/>
        <dbReference type="Rhea" id="RHEA-COMP:11032"/>
        <dbReference type="ChEBI" id="CHEBI:7896"/>
        <dbReference type="ChEBI" id="CHEBI:15377"/>
        <dbReference type="ChEBI" id="CHEBI:15378"/>
        <dbReference type="ChEBI" id="CHEBI:29950"/>
        <dbReference type="ChEBI" id="CHEBI:74151"/>
        <dbReference type="EC" id="3.1.2.22"/>
    </reaction>
</comment>
<dbReference type="EC" id="3.1.2.22" evidence="4"/>
<dbReference type="GO" id="GO:0008474">
    <property type="term" value="F:palmitoyl-(protein) hydrolase activity"/>
    <property type="evidence" value="ECO:0007669"/>
    <property type="project" value="UniProtKB-EC"/>
</dbReference>
<evidence type="ECO:0000256" key="12">
    <source>
        <dbReference type="ARBA" id="ARBA00029392"/>
    </source>
</evidence>
<reference evidence="16" key="1">
    <citation type="journal article" date="2020" name="Fungal Divers.">
        <title>Resolving the Mortierellaceae phylogeny through synthesis of multi-gene phylogenetics and phylogenomics.</title>
        <authorList>
            <person name="Vandepol N."/>
            <person name="Liber J."/>
            <person name="Desiro A."/>
            <person name="Na H."/>
            <person name="Kennedy M."/>
            <person name="Barry K."/>
            <person name="Grigoriev I.V."/>
            <person name="Miller A.N."/>
            <person name="O'Donnell K."/>
            <person name="Stajich J.E."/>
            <person name="Bonito G."/>
        </authorList>
    </citation>
    <scope>NUCLEOTIDE SEQUENCE</scope>
    <source>
        <strain evidence="16">MES-2147</strain>
    </source>
</reference>
<keyword evidence="10" id="KW-0443">Lipid metabolism</keyword>
<dbReference type="SUPFAM" id="SSF53474">
    <property type="entry name" value="alpha/beta-Hydrolases"/>
    <property type="match status" value="1"/>
</dbReference>
<comment type="subcellular location">
    <subcellularLocation>
        <location evidence="2">Cytoplasm</location>
    </subcellularLocation>
    <subcellularLocation>
        <location evidence="1">Nucleus</location>
    </subcellularLocation>
</comment>
<feature type="domain" description="Phospholipase/carboxylesterase/thioesterase" evidence="15">
    <location>
        <begin position="10"/>
        <end position="223"/>
    </location>
</feature>
<dbReference type="GO" id="GO:0005737">
    <property type="term" value="C:cytoplasm"/>
    <property type="evidence" value="ECO:0007669"/>
    <property type="project" value="UniProtKB-SubCell"/>
</dbReference>
<protein>
    <recommendedName>
        <fullName evidence="5">Acyl-protein thioesterase 1</fullName>
        <ecNumber evidence="4">3.1.2.22</ecNumber>
    </recommendedName>
    <alternativeName>
        <fullName evidence="13">Palmitoyl-protein hydrolase</fullName>
    </alternativeName>
</protein>
<keyword evidence="7" id="KW-0963">Cytoplasm</keyword>
<comment type="function">
    <text evidence="12">Hydrolyzes fatty acids from S-acylated cysteine residues in proteins with a strong preference for palmitoylated G-alpha proteins over other acyl substrates. Mediates the deacylation of G-alpha proteins such as GPA1 in vivo, but has weak or no activity toward palmitoylated Ras proteins. Has weak lysophospholipase activity in vitro; however such activity may not exist in vivo.</text>
</comment>
<dbReference type="PANTHER" id="PTHR10655:SF17">
    <property type="entry name" value="LYSOPHOSPHOLIPASE-LIKE PROTEIN 1"/>
    <property type="match status" value="1"/>
</dbReference>
<evidence type="ECO:0000256" key="13">
    <source>
        <dbReference type="ARBA" id="ARBA00031195"/>
    </source>
</evidence>
<evidence type="ECO:0000256" key="10">
    <source>
        <dbReference type="ARBA" id="ARBA00023098"/>
    </source>
</evidence>
<dbReference type="InterPro" id="IPR029058">
    <property type="entry name" value="AB_hydrolase_fold"/>
</dbReference>
<keyword evidence="17" id="KW-1185">Reference proteome</keyword>
<evidence type="ECO:0000256" key="5">
    <source>
        <dbReference type="ARBA" id="ARBA00014923"/>
    </source>
</evidence>
<evidence type="ECO:0000256" key="2">
    <source>
        <dbReference type="ARBA" id="ARBA00004496"/>
    </source>
</evidence>
<dbReference type="PANTHER" id="PTHR10655">
    <property type="entry name" value="LYSOPHOSPHOLIPASE-RELATED"/>
    <property type="match status" value="1"/>
</dbReference>
<evidence type="ECO:0000256" key="11">
    <source>
        <dbReference type="ARBA" id="ARBA00023242"/>
    </source>
</evidence>
<accession>A0A9P6IUY5</accession>
<evidence type="ECO:0000256" key="14">
    <source>
        <dbReference type="ARBA" id="ARBA00047337"/>
    </source>
</evidence>
<dbReference type="GO" id="GO:0052689">
    <property type="term" value="F:carboxylic ester hydrolase activity"/>
    <property type="evidence" value="ECO:0007669"/>
    <property type="project" value="UniProtKB-KW"/>
</dbReference>
<dbReference type="GO" id="GO:0006631">
    <property type="term" value="P:fatty acid metabolic process"/>
    <property type="evidence" value="ECO:0007669"/>
    <property type="project" value="UniProtKB-KW"/>
</dbReference>
<dbReference type="Pfam" id="PF02230">
    <property type="entry name" value="Abhydrolase_2"/>
    <property type="match status" value="1"/>
</dbReference>
<name>A0A9P6IUY5_9FUNG</name>